<keyword evidence="3" id="KW-1185">Reference proteome</keyword>
<feature type="compositionally biased region" description="Basic and acidic residues" evidence="1">
    <location>
        <begin position="164"/>
        <end position="178"/>
    </location>
</feature>
<feature type="compositionally biased region" description="Polar residues" evidence="1">
    <location>
        <begin position="55"/>
        <end position="73"/>
    </location>
</feature>
<accession>A0ABR4GQX4</accession>
<feature type="compositionally biased region" description="Basic residues" evidence="1">
    <location>
        <begin position="119"/>
        <end position="139"/>
    </location>
</feature>
<gene>
    <name evidence="2" type="ORF">BJX66DRAFT_12730</name>
</gene>
<evidence type="ECO:0000313" key="3">
    <source>
        <dbReference type="Proteomes" id="UP001610563"/>
    </source>
</evidence>
<comment type="caution">
    <text evidence="2">The sequence shown here is derived from an EMBL/GenBank/DDBJ whole genome shotgun (WGS) entry which is preliminary data.</text>
</comment>
<dbReference type="EMBL" id="JBFTWV010000001">
    <property type="protein sequence ID" value="KAL2801472.1"/>
    <property type="molecule type" value="Genomic_DNA"/>
</dbReference>
<feature type="region of interest" description="Disordered" evidence="1">
    <location>
        <begin position="287"/>
        <end position="317"/>
    </location>
</feature>
<reference evidence="2 3" key="1">
    <citation type="submission" date="2024-07" db="EMBL/GenBank/DDBJ databases">
        <title>Section-level genome sequencing and comparative genomics of Aspergillus sections Usti and Cavernicolus.</title>
        <authorList>
            <consortium name="Lawrence Berkeley National Laboratory"/>
            <person name="Nybo J.L."/>
            <person name="Vesth T.C."/>
            <person name="Theobald S."/>
            <person name="Frisvad J.C."/>
            <person name="Larsen T.O."/>
            <person name="Kjaerboelling I."/>
            <person name="Rothschild-Mancinelli K."/>
            <person name="Lyhne E.K."/>
            <person name="Kogle M.E."/>
            <person name="Barry K."/>
            <person name="Clum A."/>
            <person name="Na H."/>
            <person name="Ledsgaard L."/>
            <person name="Lin J."/>
            <person name="Lipzen A."/>
            <person name="Kuo A."/>
            <person name="Riley R."/>
            <person name="Mondo S."/>
            <person name="Labutti K."/>
            <person name="Haridas S."/>
            <person name="Pangalinan J."/>
            <person name="Salamov A.A."/>
            <person name="Simmons B.A."/>
            <person name="Magnuson J.K."/>
            <person name="Chen J."/>
            <person name="Drula E."/>
            <person name="Henrissat B."/>
            <person name="Wiebenga A."/>
            <person name="Lubbers R.J."/>
            <person name="Gomes A.C."/>
            <person name="Makela M.R."/>
            <person name="Stajich J."/>
            <person name="Grigoriev I.V."/>
            <person name="Mortensen U.H."/>
            <person name="De Vries R.P."/>
            <person name="Baker S.E."/>
            <person name="Andersen M.R."/>
        </authorList>
    </citation>
    <scope>NUCLEOTIDE SEQUENCE [LARGE SCALE GENOMIC DNA]</scope>
    <source>
        <strain evidence="2 3">CBS 209.92</strain>
    </source>
</reference>
<protein>
    <submittedName>
        <fullName evidence="2">Uncharacterized protein</fullName>
    </submittedName>
</protein>
<evidence type="ECO:0000313" key="2">
    <source>
        <dbReference type="EMBL" id="KAL2801472.1"/>
    </source>
</evidence>
<feature type="region of interest" description="Disordered" evidence="1">
    <location>
        <begin position="1"/>
        <end position="150"/>
    </location>
</feature>
<feature type="region of interest" description="Disordered" evidence="1">
    <location>
        <begin position="354"/>
        <end position="413"/>
    </location>
</feature>
<dbReference type="Pfam" id="PF13136">
    <property type="entry name" value="DUF3984"/>
    <property type="match status" value="1"/>
</dbReference>
<feature type="compositionally biased region" description="Polar residues" evidence="1">
    <location>
        <begin position="1"/>
        <end position="27"/>
    </location>
</feature>
<proteinExistence type="predicted"/>
<feature type="compositionally biased region" description="Low complexity" evidence="1">
    <location>
        <begin position="209"/>
        <end position="221"/>
    </location>
</feature>
<organism evidence="2 3">
    <name type="scientific">Aspergillus keveii</name>
    <dbReference type="NCBI Taxonomy" id="714993"/>
    <lineage>
        <taxon>Eukaryota</taxon>
        <taxon>Fungi</taxon>
        <taxon>Dikarya</taxon>
        <taxon>Ascomycota</taxon>
        <taxon>Pezizomycotina</taxon>
        <taxon>Eurotiomycetes</taxon>
        <taxon>Eurotiomycetidae</taxon>
        <taxon>Eurotiales</taxon>
        <taxon>Aspergillaceae</taxon>
        <taxon>Aspergillus</taxon>
        <taxon>Aspergillus subgen. Nidulantes</taxon>
    </lineage>
</organism>
<feature type="region of interest" description="Disordered" evidence="1">
    <location>
        <begin position="163"/>
        <end position="273"/>
    </location>
</feature>
<feature type="compositionally biased region" description="Basic and acidic residues" evidence="1">
    <location>
        <begin position="384"/>
        <end position="408"/>
    </location>
</feature>
<feature type="compositionally biased region" description="Acidic residues" evidence="1">
    <location>
        <begin position="299"/>
        <end position="316"/>
    </location>
</feature>
<sequence length="430" mass="47893">MDPSQLQPQPQTGFRSRRSYPSLNQISVAPLTPRYPIDDDDDNSNESQQDYFTPRNESVETPTRTSYLSSYSVPGTPGVLSRTPSRSGSRVRHHTRSKSSTPIHLSDSSLHDQNANQPLHHHHHHSRSSASGRTKRPTAVRHQSADARDPEWMLRAGIALASSAREEKGQSWLVKRESSTSLVSESQKYEVDAISQSLRTSMGRRSRSGRSTPAAASSRSHTASRRNSRPDLSMTGLEMTMPSSSKRSSIHAGSRPRTPHTSDEPRSSLSLLPDFIDERVRAEMRDTMEQGDGGYDSAASDDWDPSSSEEDEEIDERELQRLTRERGFGLGRFVDRLVEWTLFGVDDWPLSSADPLNNGPLGPEEAHPDEPDELAARSIAELSDNDHDETRSQASDTTHEELPAERAGENGGWEDAGWFFRAMRRALISA</sequence>
<dbReference type="Proteomes" id="UP001610563">
    <property type="component" value="Unassembled WGS sequence"/>
</dbReference>
<name>A0ABR4GQX4_9EURO</name>
<feature type="compositionally biased region" description="Polar residues" evidence="1">
    <location>
        <begin position="98"/>
        <end position="117"/>
    </location>
</feature>
<dbReference type="InterPro" id="IPR025040">
    <property type="entry name" value="DUF3984"/>
</dbReference>
<evidence type="ECO:0000256" key="1">
    <source>
        <dbReference type="SAM" id="MobiDB-lite"/>
    </source>
</evidence>